<protein>
    <submittedName>
        <fullName evidence="2">Uncharacterized protein</fullName>
    </submittedName>
</protein>
<comment type="caution">
    <text evidence="2">The sequence shown here is derived from an EMBL/GenBank/DDBJ whole genome shotgun (WGS) entry which is preliminary data.</text>
</comment>
<gene>
    <name evidence="2" type="ORF">PCORN_09287</name>
</gene>
<organism evidence="2 3">
    <name type="scientific">Listeria cornellensis FSL F6-0969</name>
    <dbReference type="NCBI Taxonomy" id="1265820"/>
    <lineage>
        <taxon>Bacteria</taxon>
        <taxon>Bacillati</taxon>
        <taxon>Bacillota</taxon>
        <taxon>Bacilli</taxon>
        <taxon>Bacillales</taxon>
        <taxon>Listeriaceae</taxon>
        <taxon>Listeria</taxon>
    </lineage>
</organism>
<name>W7C9T9_9LIST</name>
<keyword evidence="1" id="KW-0175">Coiled coil</keyword>
<evidence type="ECO:0000256" key="1">
    <source>
        <dbReference type="SAM" id="Coils"/>
    </source>
</evidence>
<dbReference type="STRING" id="1265820.PCORN_09287"/>
<evidence type="ECO:0000313" key="2">
    <source>
        <dbReference type="EMBL" id="EUJ29373.1"/>
    </source>
</evidence>
<feature type="coiled-coil region" evidence="1">
    <location>
        <begin position="209"/>
        <end position="236"/>
    </location>
</feature>
<dbReference type="PATRIC" id="fig|1265820.5.peg.1814"/>
<accession>W7C9T9</accession>
<dbReference type="AlphaFoldDB" id="W7C9T9"/>
<keyword evidence="3" id="KW-1185">Reference proteome</keyword>
<reference evidence="2 3" key="1">
    <citation type="journal article" date="2014" name="Int. J. Syst. Evol. Microbiol.">
        <title>Listeria floridensis sp. nov., Listeria aquatica sp. nov., Listeria cornellensis sp. nov., Listeria riparia sp. nov. and Listeria grandensis sp. nov., from agricultural and natural environments.</title>
        <authorList>
            <person name="den Bakker H.C."/>
            <person name="Warchocki S."/>
            <person name="Wright E.M."/>
            <person name="Allred A.F."/>
            <person name="Ahlstrom C."/>
            <person name="Manuel C.S."/>
            <person name="Stasiewicz M.J."/>
            <person name="Burrell A."/>
            <person name="Roof S."/>
            <person name="Strawn L."/>
            <person name="Fortes E.D."/>
            <person name="Nightingale K.K."/>
            <person name="Kephart D."/>
            <person name="Wiedmann M."/>
        </authorList>
    </citation>
    <scope>NUCLEOTIDE SEQUENCE [LARGE SCALE GENOMIC DNA]</scope>
    <source>
        <strain evidence="3">FSL F6-969</strain>
    </source>
</reference>
<sequence length="315" mass="35893">MNSSNNFFNSYNMTQGILRVPLDSFGLGTIEKDEKFITSLDFISTKEGENWNSSSSASIIFYDESYVPAVGLTNAAGTVVVPKGCSYIRISIPVIEVTRYTFFRIEELKQAYIPFRYELCNVDIPNKYVTEKLEWTDGTILSANGLESTSESRIRSRFWYLKAGTVIYIGDDEYSQLTVIEYDSNMSFRKSSGWRTAFVIETSNYHRIVLSKNNNMKLMNDEKEKLMKELRIIERNDLADYAMSVGNGNLDGSGELFNFQVNFSSGNYGSSHCFVEDELWCFSASNDTNTSWADVQRFKIDFTSKSAYSVGHFFS</sequence>
<dbReference type="EMBL" id="AODE01000019">
    <property type="protein sequence ID" value="EUJ29373.1"/>
    <property type="molecule type" value="Genomic_DNA"/>
</dbReference>
<evidence type="ECO:0000313" key="3">
    <source>
        <dbReference type="Proteomes" id="UP000019254"/>
    </source>
</evidence>
<dbReference type="Proteomes" id="UP000019254">
    <property type="component" value="Unassembled WGS sequence"/>
</dbReference>
<proteinExistence type="predicted"/>